<feature type="compositionally biased region" description="Acidic residues" evidence="1">
    <location>
        <begin position="77"/>
        <end position="103"/>
    </location>
</feature>
<gene>
    <name evidence="2" type="ORF">DEBURN_LOCUS7619</name>
</gene>
<comment type="caution">
    <text evidence="2">The sequence shown here is derived from an EMBL/GenBank/DDBJ whole genome shotgun (WGS) entry which is preliminary data.</text>
</comment>
<evidence type="ECO:0000313" key="3">
    <source>
        <dbReference type="Proteomes" id="UP000789706"/>
    </source>
</evidence>
<organism evidence="2 3">
    <name type="scientific">Diversispora eburnea</name>
    <dbReference type="NCBI Taxonomy" id="1213867"/>
    <lineage>
        <taxon>Eukaryota</taxon>
        <taxon>Fungi</taxon>
        <taxon>Fungi incertae sedis</taxon>
        <taxon>Mucoromycota</taxon>
        <taxon>Glomeromycotina</taxon>
        <taxon>Glomeromycetes</taxon>
        <taxon>Diversisporales</taxon>
        <taxon>Diversisporaceae</taxon>
        <taxon>Diversispora</taxon>
    </lineage>
</organism>
<keyword evidence="3" id="KW-1185">Reference proteome</keyword>
<dbReference type="Proteomes" id="UP000789706">
    <property type="component" value="Unassembled WGS sequence"/>
</dbReference>
<reference evidence="2" key="1">
    <citation type="submission" date="2021-06" db="EMBL/GenBank/DDBJ databases">
        <authorList>
            <person name="Kallberg Y."/>
            <person name="Tangrot J."/>
            <person name="Rosling A."/>
        </authorList>
    </citation>
    <scope>NUCLEOTIDE SEQUENCE</scope>
    <source>
        <strain evidence="2">AZ414A</strain>
    </source>
</reference>
<accession>A0A9N9BF35</accession>
<name>A0A9N9BF35_9GLOM</name>
<dbReference type="EMBL" id="CAJVPK010000950">
    <property type="protein sequence ID" value="CAG8561630.1"/>
    <property type="molecule type" value="Genomic_DNA"/>
</dbReference>
<protein>
    <submittedName>
        <fullName evidence="2">9289_t:CDS:1</fullName>
    </submittedName>
</protein>
<sequence length="118" mass="13261">MSNLSTDSSAEFGKRVTNQPVFARPIITNDINKIKNTVVYSQPNDTEVLSQLHNVIRFLKKKVDVSNIPIYGVIVKEEDEGDEDEEGEGGEEGEEGEENDDDPKDDHKSFLTLLSFLF</sequence>
<evidence type="ECO:0000313" key="2">
    <source>
        <dbReference type="EMBL" id="CAG8561630.1"/>
    </source>
</evidence>
<dbReference type="AlphaFoldDB" id="A0A9N9BF35"/>
<feature type="region of interest" description="Disordered" evidence="1">
    <location>
        <begin position="74"/>
        <end position="107"/>
    </location>
</feature>
<proteinExistence type="predicted"/>
<evidence type="ECO:0000256" key="1">
    <source>
        <dbReference type="SAM" id="MobiDB-lite"/>
    </source>
</evidence>